<dbReference type="RefSeq" id="WP_379747733.1">
    <property type="nucleotide sequence ID" value="NZ_JBHTCP010000012.1"/>
</dbReference>
<dbReference type="Gene3D" id="3.30.1380.20">
    <property type="entry name" value="Trafficking protein particle complex subunit 3"/>
    <property type="match status" value="1"/>
</dbReference>
<evidence type="ECO:0000313" key="1">
    <source>
        <dbReference type="EMBL" id="MFC7371300.1"/>
    </source>
</evidence>
<dbReference type="EMBL" id="JBHTCP010000012">
    <property type="protein sequence ID" value="MFC7371300.1"/>
    <property type="molecule type" value="Genomic_DNA"/>
</dbReference>
<dbReference type="Pfam" id="PF10702">
    <property type="entry name" value="DUF2507"/>
    <property type="match status" value="1"/>
</dbReference>
<sequence length="151" mass="17462">MTNQNIELQLEQTESSRTGVTEFAYELLRSEILPDLLGKEERNILYWTGRQLARKFPLSSIEEVQSFFHDAAWGTLEMEEASKSEMIFMLTSDLIKQRFENVGTPVFGLEAGFLAEQMQSQKKCITEAYETLKKKGRVSITVQWDKKDIIE</sequence>
<keyword evidence="2" id="KW-1185">Reference proteome</keyword>
<evidence type="ECO:0000313" key="2">
    <source>
        <dbReference type="Proteomes" id="UP001596549"/>
    </source>
</evidence>
<accession>A0ABW2NNT1</accession>
<organism evidence="1 2">
    <name type="scientific">Fictibacillus iocasae</name>
    <dbReference type="NCBI Taxonomy" id="2715437"/>
    <lineage>
        <taxon>Bacteria</taxon>
        <taxon>Bacillati</taxon>
        <taxon>Bacillota</taxon>
        <taxon>Bacilli</taxon>
        <taxon>Bacillales</taxon>
        <taxon>Fictibacillaceae</taxon>
        <taxon>Fictibacillus</taxon>
    </lineage>
</organism>
<proteinExistence type="predicted"/>
<protein>
    <submittedName>
        <fullName evidence="1">YslB family protein</fullName>
    </submittedName>
</protein>
<dbReference type="InterPro" id="IPR019642">
    <property type="entry name" value="DUF2507"/>
</dbReference>
<comment type="caution">
    <text evidence="1">The sequence shown here is derived from an EMBL/GenBank/DDBJ whole genome shotgun (WGS) entry which is preliminary data.</text>
</comment>
<gene>
    <name evidence="1" type="ORF">ACFQPF_06405</name>
</gene>
<name>A0ABW2NNT1_9BACL</name>
<dbReference type="Proteomes" id="UP001596549">
    <property type="component" value="Unassembled WGS sequence"/>
</dbReference>
<dbReference type="SUPFAM" id="SSF111126">
    <property type="entry name" value="Ligand-binding domain in the NO signalling and Golgi transport"/>
    <property type="match status" value="1"/>
</dbReference>
<dbReference type="InterPro" id="IPR024096">
    <property type="entry name" value="NO_sig/Golgi_transp_ligand-bd"/>
</dbReference>
<reference evidence="2" key="1">
    <citation type="journal article" date="2019" name="Int. J. Syst. Evol. Microbiol.">
        <title>The Global Catalogue of Microorganisms (GCM) 10K type strain sequencing project: providing services to taxonomists for standard genome sequencing and annotation.</title>
        <authorList>
            <consortium name="The Broad Institute Genomics Platform"/>
            <consortium name="The Broad Institute Genome Sequencing Center for Infectious Disease"/>
            <person name="Wu L."/>
            <person name="Ma J."/>
        </authorList>
    </citation>
    <scope>NUCLEOTIDE SEQUENCE [LARGE SCALE GENOMIC DNA]</scope>
    <source>
        <strain evidence="2">NBRC 106396</strain>
    </source>
</reference>